<dbReference type="EMBL" id="AP022038">
    <property type="protein sequence ID" value="BBR39152.1"/>
    <property type="molecule type" value="Genomic_DNA"/>
</dbReference>
<organism evidence="2 3">
    <name type="scientific">Aeromonas veronii</name>
    <dbReference type="NCBI Taxonomy" id="654"/>
    <lineage>
        <taxon>Bacteria</taxon>
        <taxon>Pseudomonadati</taxon>
        <taxon>Pseudomonadota</taxon>
        <taxon>Gammaproteobacteria</taxon>
        <taxon>Aeromonadales</taxon>
        <taxon>Aeromonadaceae</taxon>
        <taxon>Aeromonas</taxon>
    </lineage>
</organism>
<name>A0A6S5C554_AERVE</name>
<evidence type="ECO:0000313" key="2">
    <source>
        <dbReference type="EMBL" id="BBR39152.1"/>
    </source>
</evidence>
<dbReference type="AlphaFoldDB" id="A0A6S5C554"/>
<evidence type="ECO:0008006" key="4">
    <source>
        <dbReference type="Google" id="ProtNLM"/>
    </source>
</evidence>
<reference evidence="2 3" key="1">
    <citation type="submission" date="2019-12" db="EMBL/GenBank/DDBJ databases">
        <title>complete genome sequences of Aeromonas veronii str. WP3-W19-ESBL-03 isolated from wastewater treatment plant effluent.</title>
        <authorList>
            <person name="Sekizuka T."/>
            <person name="Itokawa K."/>
            <person name="Yatsu K."/>
            <person name="Inamine Y."/>
            <person name="Kuroda M."/>
        </authorList>
    </citation>
    <scope>NUCLEOTIDE SEQUENCE [LARGE SCALE GENOMIC DNA]</scope>
    <source>
        <strain evidence="2 3">WP3-W19-ESBL-03</strain>
    </source>
</reference>
<dbReference type="NCBIfam" id="NF033682">
    <property type="entry name" value="retention_LapA"/>
    <property type="match status" value="1"/>
</dbReference>
<evidence type="ECO:0000256" key="1">
    <source>
        <dbReference type="SAM" id="MobiDB-lite"/>
    </source>
</evidence>
<dbReference type="InterPro" id="IPR047777">
    <property type="entry name" value="LapA-like_RM"/>
</dbReference>
<gene>
    <name evidence="2" type="ORF">WP3W19E03_16770</name>
</gene>
<evidence type="ECO:0000313" key="3">
    <source>
        <dbReference type="Proteomes" id="UP000515442"/>
    </source>
</evidence>
<dbReference type="Proteomes" id="UP000515442">
    <property type="component" value="Chromosome"/>
</dbReference>
<sequence>MRTQIIDKSVVVSAIEGNVEIVLADGSRRPLQKGEILQPGAKLTIADDAKLALSPYDDTPAQNSPTGSESVEPGQPQGASPTEGAPSDIATLQQSILQGVDPTQNFEASAAGGAPAAGGGGGIGGVAGASGNGGFVTIDRTGDATIAEAGFDTTYDTGVVINENQAEDLILENQLDDLSECIFRPIMNTNSDST</sequence>
<feature type="region of interest" description="Disordered" evidence="1">
    <location>
        <begin position="54"/>
        <end position="86"/>
    </location>
</feature>
<accession>A0A6S5C554</accession>
<protein>
    <recommendedName>
        <fullName evidence="4">Retention module-containing protein</fullName>
    </recommendedName>
</protein>
<feature type="compositionally biased region" description="Polar residues" evidence="1">
    <location>
        <begin position="60"/>
        <end position="69"/>
    </location>
</feature>
<proteinExistence type="predicted"/>